<proteinExistence type="predicted"/>
<sequence length="85" mass="9943">MYVRSRNSRHGCRFLQSYPRAYPHFLLVTGAILPSSLTDYHHNSWAQVYMIRWLGSFSRMIVEGYLFRGMSRELAHHVTAASSHE</sequence>
<comment type="caution">
    <text evidence="1">The sequence shown here is derived from an EMBL/GenBank/DDBJ whole genome shotgun (WGS) entry which is preliminary data.</text>
</comment>
<accession>A0A9W4UE03</accession>
<name>A0A9W4UE03_9PLEO</name>
<reference evidence="1" key="1">
    <citation type="submission" date="2023-01" db="EMBL/GenBank/DDBJ databases">
        <authorList>
            <person name="Van Ghelder C."/>
            <person name="Rancurel C."/>
        </authorList>
    </citation>
    <scope>NUCLEOTIDE SEQUENCE</scope>
    <source>
        <strain evidence="1">CNCM I-4278</strain>
    </source>
</reference>
<dbReference type="Proteomes" id="UP001152607">
    <property type="component" value="Unassembled WGS sequence"/>
</dbReference>
<evidence type="ECO:0000313" key="1">
    <source>
        <dbReference type="EMBL" id="CAI6334471.1"/>
    </source>
</evidence>
<dbReference type="EMBL" id="CAOQHR010000005">
    <property type="protein sequence ID" value="CAI6334471.1"/>
    <property type="molecule type" value="Genomic_DNA"/>
</dbReference>
<protein>
    <submittedName>
        <fullName evidence="1">Uncharacterized protein</fullName>
    </submittedName>
</protein>
<keyword evidence="2" id="KW-1185">Reference proteome</keyword>
<dbReference type="AlphaFoldDB" id="A0A9W4UE03"/>
<gene>
    <name evidence="1" type="ORF">PDIGIT_LOCUS7531</name>
</gene>
<evidence type="ECO:0000313" key="2">
    <source>
        <dbReference type="Proteomes" id="UP001152607"/>
    </source>
</evidence>
<organism evidence="1 2">
    <name type="scientific">Periconia digitata</name>
    <dbReference type="NCBI Taxonomy" id="1303443"/>
    <lineage>
        <taxon>Eukaryota</taxon>
        <taxon>Fungi</taxon>
        <taxon>Dikarya</taxon>
        <taxon>Ascomycota</taxon>
        <taxon>Pezizomycotina</taxon>
        <taxon>Dothideomycetes</taxon>
        <taxon>Pleosporomycetidae</taxon>
        <taxon>Pleosporales</taxon>
        <taxon>Massarineae</taxon>
        <taxon>Periconiaceae</taxon>
        <taxon>Periconia</taxon>
    </lineage>
</organism>